<evidence type="ECO:0000256" key="2">
    <source>
        <dbReference type="ARBA" id="ARBA00022801"/>
    </source>
</evidence>
<dbReference type="PANTHER" id="PTHR11280">
    <property type="entry name" value="GLUCOSAMINE-6-PHOSPHATE ISOMERASE"/>
    <property type="match status" value="1"/>
</dbReference>
<dbReference type="RefSeq" id="WP_308731720.1">
    <property type="nucleotide sequence ID" value="NZ_JAJEQN010000018.1"/>
</dbReference>
<dbReference type="GO" id="GO:0004342">
    <property type="term" value="F:glucosamine-6-phosphate deaminase activity"/>
    <property type="evidence" value="ECO:0007669"/>
    <property type="project" value="UniProtKB-UniRule"/>
</dbReference>
<protein>
    <recommendedName>
        <fullName evidence="4">Glucosamine-6-phosphate deaminase</fullName>
        <ecNumber evidence="4">3.5.99.6</ecNumber>
    </recommendedName>
    <alternativeName>
        <fullName evidence="4">GlcN6P deaminase</fullName>
        <shortName evidence="4">GNPDA</shortName>
    </alternativeName>
    <alternativeName>
        <fullName evidence="4">Glucosamine-6-phosphate isomerase</fullName>
    </alternativeName>
</protein>
<dbReference type="CDD" id="cd01399">
    <property type="entry name" value="GlcN6P_deaminase"/>
    <property type="match status" value="1"/>
</dbReference>
<keyword evidence="2 4" id="KW-0378">Hydrolase</keyword>
<evidence type="ECO:0000256" key="3">
    <source>
        <dbReference type="ARBA" id="ARBA00023277"/>
    </source>
</evidence>
<dbReference type="PANTHER" id="PTHR11280:SF5">
    <property type="entry name" value="GLUCOSAMINE-6-PHOSPHATE ISOMERASE"/>
    <property type="match status" value="1"/>
</dbReference>
<dbReference type="NCBIfam" id="TIGR00502">
    <property type="entry name" value="nagB"/>
    <property type="match status" value="1"/>
</dbReference>
<evidence type="ECO:0000256" key="1">
    <source>
        <dbReference type="ARBA" id="ARBA00000644"/>
    </source>
</evidence>
<comment type="caution">
    <text evidence="6">The sequence shown here is derived from an EMBL/GenBank/DDBJ whole genome shotgun (WGS) entry which is preliminary data.</text>
</comment>
<dbReference type="GO" id="GO:0005737">
    <property type="term" value="C:cytoplasm"/>
    <property type="evidence" value="ECO:0007669"/>
    <property type="project" value="TreeGrafter"/>
</dbReference>
<dbReference type="EMBL" id="JAJEQN010000018">
    <property type="protein sequence ID" value="MCC2221622.1"/>
    <property type="molecule type" value="Genomic_DNA"/>
</dbReference>
<dbReference type="HAMAP" id="MF_01241">
    <property type="entry name" value="GlcN6P_deamin"/>
    <property type="match status" value="1"/>
</dbReference>
<comment type="similarity">
    <text evidence="4">Belongs to the glucosamine/galactosamine-6-phosphate isomerase family. NagB subfamily.</text>
</comment>
<feature type="active site" description="For ring-opening step" evidence="4">
    <location>
        <position position="136"/>
    </location>
</feature>
<comment type="catalytic activity">
    <reaction evidence="1 4">
        <text>alpha-D-glucosamine 6-phosphate + H2O = beta-D-fructose 6-phosphate + NH4(+)</text>
        <dbReference type="Rhea" id="RHEA:12172"/>
        <dbReference type="ChEBI" id="CHEBI:15377"/>
        <dbReference type="ChEBI" id="CHEBI:28938"/>
        <dbReference type="ChEBI" id="CHEBI:57634"/>
        <dbReference type="ChEBI" id="CHEBI:75989"/>
        <dbReference type="EC" id="3.5.99.6"/>
    </reaction>
</comment>
<gene>
    <name evidence="4 6" type="primary">nagB</name>
    <name evidence="6" type="ORF">LKD48_08250</name>
</gene>
<feature type="active site" description="Proton acceptor; for ring-opening step" evidence="4">
    <location>
        <position position="138"/>
    </location>
</feature>
<evidence type="ECO:0000313" key="7">
    <source>
        <dbReference type="Proteomes" id="UP001198200"/>
    </source>
</evidence>
<dbReference type="AlphaFoldDB" id="A0AAE3JDC1"/>
<comment type="caution">
    <text evidence="4">Lacks conserved residue(s) required for the propagation of feature annotation.</text>
</comment>
<dbReference type="GO" id="GO:0006046">
    <property type="term" value="P:N-acetylglucosamine catabolic process"/>
    <property type="evidence" value="ECO:0007669"/>
    <property type="project" value="UniProtKB-UniRule"/>
</dbReference>
<feature type="active site" description="Proton acceptor; for enolization step" evidence="4">
    <location>
        <position position="67"/>
    </location>
</feature>
<accession>A0AAE3JDC1</accession>
<keyword evidence="7" id="KW-1185">Reference proteome</keyword>
<name>A0AAE3JDC1_9FIRM</name>
<dbReference type="Gene3D" id="3.40.50.1360">
    <property type="match status" value="1"/>
</dbReference>
<dbReference type="InterPro" id="IPR004547">
    <property type="entry name" value="Glucosamine6P_isomerase"/>
</dbReference>
<dbReference type="GO" id="GO:0005975">
    <property type="term" value="P:carbohydrate metabolic process"/>
    <property type="evidence" value="ECO:0007669"/>
    <property type="project" value="InterPro"/>
</dbReference>
<evidence type="ECO:0000256" key="4">
    <source>
        <dbReference type="HAMAP-Rule" id="MF_01241"/>
    </source>
</evidence>
<dbReference type="Proteomes" id="UP001198200">
    <property type="component" value="Unassembled WGS sequence"/>
</dbReference>
<dbReference type="EC" id="3.5.99.6" evidence="4"/>
<dbReference type="InterPro" id="IPR037171">
    <property type="entry name" value="NagB/RpiA_transferase-like"/>
</dbReference>
<comment type="pathway">
    <text evidence="4">Amino-sugar metabolism; N-acetylneuraminate degradation; D-fructose 6-phosphate from N-acetylneuraminate: step 5/5.</text>
</comment>
<reference evidence="6 7" key="1">
    <citation type="submission" date="2021-10" db="EMBL/GenBank/DDBJ databases">
        <title>Anaerobic single-cell dispensing facilitates the cultivation of human gut bacteria.</title>
        <authorList>
            <person name="Afrizal A."/>
        </authorList>
    </citation>
    <scope>NUCLEOTIDE SEQUENCE [LARGE SCALE GENOMIC DNA]</scope>
    <source>
        <strain evidence="6 7">CLA-AA-H224</strain>
    </source>
</reference>
<feature type="domain" description="Glucosamine/galactosamine-6-phosphate isomerase" evidence="5">
    <location>
        <begin position="12"/>
        <end position="224"/>
    </location>
</feature>
<dbReference type="SUPFAM" id="SSF100950">
    <property type="entry name" value="NagB/RpiA/CoA transferase-like"/>
    <property type="match status" value="1"/>
</dbReference>
<dbReference type="FunFam" id="3.40.50.1360:FF:000003">
    <property type="entry name" value="Glucosamine-6-phosphate deaminase"/>
    <property type="match status" value="1"/>
</dbReference>
<sequence length="243" mass="27266">MRIYCTKDYKEMSRKAANLISAQVIIKPECVLGLATGSTPIGIYDQLVEWYHKNDIDFSEVTTVNLDEYRGLTKENDQSYYYFMHTHLFDRVNIRPDHSFIPDGTCEDSEFECRRYENQIRSLGGIDMQLLGLGRNGHIGFNEPSDSFAQVTHCVDLTQSTIDANKRFFASEADVPRQAYTMGIGTILQAKKILLVASGEDKAEAVKNTLFGPITPYVPASILQIHPDVTIVADEAALSLCKL</sequence>
<dbReference type="GO" id="GO:0042802">
    <property type="term" value="F:identical protein binding"/>
    <property type="evidence" value="ECO:0007669"/>
    <property type="project" value="TreeGrafter"/>
</dbReference>
<dbReference type="GO" id="GO:0006043">
    <property type="term" value="P:glucosamine catabolic process"/>
    <property type="evidence" value="ECO:0007669"/>
    <property type="project" value="TreeGrafter"/>
</dbReference>
<dbReference type="Pfam" id="PF01182">
    <property type="entry name" value="Glucosamine_iso"/>
    <property type="match status" value="1"/>
</dbReference>
<evidence type="ECO:0000259" key="5">
    <source>
        <dbReference type="Pfam" id="PF01182"/>
    </source>
</evidence>
<feature type="active site" description="For ring-opening step" evidence="4">
    <location>
        <position position="143"/>
    </location>
</feature>
<dbReference type="GO" id="GO:0019262">
    <property type="term" value="P:N-acetylneuraminate catabolic process"/>
    <property type="evidence" value="ECO:0007669"/>
    <property type="project" value="UniProtKB-UniRule"/>
</dbReference>
<comment type="function">
    <text evidence="4">Catalyzes the reversible isomerization-deamination of glucosamine 6-phosphate (GlcN6P) to form fructose 6-phosphate (Fru6P) and ammonium ion.</text>
</comment>
<organism evidence="6 7">
    <name type="scientific">Anthropogastromicrobium aceti</name>
    <dbReference type="NCBI Taxonomy" id="2981768"/>
    <lineage>
        <taxon>Bacteria</taxon>
        <taxon>Bacillati</taxon>
        <taxon>Bacillota</taxon>
        <taxon>Clostridia</taxon>
        <taxon>Lachnospirales</taxon>
        <taxon>Lachnospiraceae</taxon>
        <taxon>Anthropogastromicrobium</taxon>
    </lineage>
</organism>
<evidence type="ECO:0000313" key="6">
    <source>
        <dbReference type="EMBL" id="MCC2221622.1"/>
    </source>
</evidence>
<keyword evidence="3 4" id="KW-0119">Carbohydrate metabolism</keyword>
<dbReference type="InterPro" id="IPR006148">
    <property type="entry name" value="Glc/Gal-6P_isomerase"/>
</dbReference>
<proteinExistence type="inferred from homology"/>